<evidence type="ECO:0000256" key="6">
    <source>
        <dbReference type="ARBA" id="ARBA00023136"/>
    </source>
</evidence>
<proteinExistence type="inferred from homology"/>
<reference evidence="13" key="1">
    <citation type="submission" date="2025-08" db="UniProtKB">
        <authorList>
            <consortium name="RefSeq"/>
        </authorList>
    </citation>
    <scope>IDENTIFICATION</scope>
    <source>
        <tissue evidence="13">Thorax and Abdomen</tissue>
    </source>
</reference>
<evidence type="ECO:0000256" key="9">
    <source>
        <dbReference type="SAM" id="MobiDB-lite"/>
    </source>
</evidence>
<dbReference type="SUPFAM" id="SSF81321">
    <property type="entry name" value="Family A G protein-coupled receptor-like"/>
    <property type="match status" value="1"/>
</dbReference>
<feature type="domain" description="G-protein coupled receptors family 1 profile" evidence="11">
    <location>
        <begin position="65"/>
        <end position="374"/>
    </location>
</feature>
<dbReference type="KEGG" id="nlo:107218005"/>
<evidence type="ECO:0000256" key="3">
    <source>
        <dbReference type="ARBA" id="ARBA00022692"/>
    </source>
</evidence>
<feature type="transmembrane region" description="Helical" evidence="10">
    <location>
        <begin position="130"/>
        <end position="147"/>
    </location>
</feature>
<dbReference type="InParanoid" id="A0A6J0BBZ5"/>
<keyword evidence="4 10" id="KW-1133">Transmembrane helix</keyword>
<keyword evidence="7 13" id="KW-0675">Receptor</keyword>
<dbReference type="PANTHER" id="PTHR24238:SF69">
    <property type="entry name" value="G-PROTEIN COUPLED RECEPTOR 165"/>
    <property type="match status" value="1"/>
</dbReference>
<feature type="region of interest" description="Disordered" evidence="9">
    <location>
        <begin position="261"/>
        <end position="285"/>
    </location>
</feature>
<evidence type="ECO:0000256" key="5">
    <source>
        <dbReference type="ARBA" id="ARBA00023040"/>
    </source>
</evidence>
<evidence type="ECO:0000313" key="13">
    <source>
        <dbReference type="RefSeq" id="XP_015511223.1"/>
    </source>
</evidence>
<comment type="similarity">
    <text evidence="2">Belongs to the G-protein coupled receptor 1 family.</text>
</comment>
<feature type="transmembrane region" description="Helical" evidence="10">
    <location>
        <begin position="47"/>
        <end position="74"/>
    </location>
</feature>
<keyword evidence="5" id="KW-0297">G-protein coupled receptor</keyword>
<evidence type="ECO:0000256" key="2">
    <source>
        <dbReference type="ARBA" id="ARBA00010663"/>
    </source>
</evidence>
<dbReference type="GeneID" id="107218005"/>
<dbReference type="Pfam" id="PF00001">
    <property type="entry name" value="7tm_1"/>
    <property type="match status" value="1"/>
</dbReference>
<evidence type="ECO:0000313" key="12">
    <source>
        <dbReference type="Proteomes" id="UP000829291"/>
    </source>
</evidence>
<keyword evidence="12" id="KW-1185">Reference proteome</keyword>
<dbReference type="Gene3D" id="1.20.1070.10">
    <property type="entry name" value="Rhodopsin 7-helix transmembrane proteins"/>
    <property type="match status" value="1"/>
</dbReference>
<keyword evidence="8" id="KW-0807">Transducer</keyword>
<gene>
    <name evidence="13" type="primary">LOC107218005</name>
</gene>
<evidence type="ECO:0000259" key="11">
    <source>
        <dbReference type="PROSITE" id="PS50262"/>
    </source>
</evidence>
<sequence>MTLHLTEKDIDDIPSQWLETIVHYITGFRNDTVDFSRPHLRPSVVNIYPLFVLMYAALIITGTLTNFGMMYHIVKCRHYRDPTYAFLINIAIADLIKCIFVLPISLTVMLVQNWVFGKFLCFFLPMLQDIPLHVSMITYLLIAWDRFRMLSDPVKPRIPAFVCALGTWFFAVCIVLPYPIYTTYLDLGRYMKEQFEGVGICAANLADDMQEYMRGLFIGTYVAPLTITTYLYVKASRELQTQEGPLAVAMYEARARDSYSRHGSRASTDITTGRDGKRESGSVGTGGATVGFSGLSGGYDLYDAELDVRKEKRTQKYLIFMVAVFAICLCPLMVLRLAKLALVETYENSGHFDITFTMFVWVAFVPIVTTPGFYASWQLSRPAKERLRGYFRFSNRRLPRSCEDGVRMGSRQIPRHPAGLMNVAYTHHAGTESVSGSNGGGGSSRGSANLYSPDLVSSSTHRASLMQ</sequence>
<evidence type="ECO:0000256" key="10">
    <source>
        <dbReference type="SAM" id="Phobius"/>
    </source>
</evidence>
<feature type="transmembrane region" description="Helical" evidence="10">
    <location>
        <begin position="317"/>
        <end position="338"/>
    </location>
</feature>
<dbReference type="InterPro" id="IPR000276">
    <property type="entry name" value="GPCR_Rhodpsn"/>
</dbReference>
<dbReference type="GO" id="GO:0005886">
    <property type="term" value="C:plasma membrane"/>
    <property type="evidence" value="ECO:0007669"/>
    <property type="project" value="TreeGrafter"/>
</dbReference>
<dbReference type="PRINTS" id="PR00237">
    <property type="entry name" value="GPCRRHODOPSN"/>
</dbReference>
<evidence type="ECO:0000256" key="4">
    <source>
        <dbReference type="ARBA" id="ARBA00022989"/>
    </source>
</evidence>
<feature type="transmembrane region" description="Helical" evidence="10">
    <location>
        <begin position="358"/>
        <end position="377"/>
    </location>
</feature>
<evidence type="ECO:0000256" key="8">
    <source>
        <dbReference type="ARBA" id="ARBA00023224"/>
    </source>
</evidence>
<feature type="transmembrane region" description="Helical" evidence="10">
    <location>
        <begin position="86"/>
        <end position="110"/>
    </location>
</feature>
<organism evidence="13">
    <name type="scientific">Neodiprion lecontei</name>
    <name type="common">Redheaded pine sawfly</name>
    <dbReference type="NCBI Taxonomy" id="441921"/>
    <lineage>
        <taxon>Eukaryota</taxon>
        <taxon>Metazoa</taxon>
        <taxon>Ecdysozoa</taxon>
        <taxon>Arthropoda</taxon>
        <taxon>Hexapoda</taxon>
        <taxon>Insecta</taxon>
        <taxon>Pterygota</taxon>
        <taxon>Neoptera</taxon>
        <taxon>Endopterygota</taxon>
        <taxon>Hymenoptera</taxon>
        <taxon>Tenthredinoidea</taxon>
        <taxon>Diprionidae</taxon>
        <taxon>Diprioninae</taxon>
        <taxon>Neodiprion</taxon>
    </lineage>
</organism>
<evidence type="ECO:0000256" key="1">
    <source>
        <dbReference type="ARBA" id="ARBA00004141"/>
    </source>
</evidence>
<protein>
    <submittedName>
        <fullName evidence="13">5-hydroxytryptamine receptor 1</fullName>
    </submittedName>
</protein>
<feature type="compositionally biased region" description="Polar residues" evidence="9">
    <location>
        <begin position="455"/>
        <end position="467"/>
    </location>
</feature>
<name>A0A6J0BBZ5_NEOLC</name>
<dbReference type="GO" id="GO:0008188">
    <property type="term" value="F:neuropeptide receptor activity"/>
    <property type="evidence" value="ECO:0007669"/>
    <property type="project" value="TreeGrafter"/>
</dbReference>
<dbReference type="RefSeq" id="XP_015511223.1">
    <property type="nucleotide sequence ID" value="XM_015655737.2"/>
</dbReference>
<dbReference type="PANTHER" id="PTHR24238">
    <property type="entry name" value="G-PROTEIN COUPLED RECEPTOR"/>
    <property type="match status" value="1"/>
</dbReference>
<dbReference type="AlphaFoldDB" id="A0A6J0BBZ5"/>
<feature type="transmembrane region" description="Helical" evidence="10">
    <location>
        <begin position="212"/>
        <end position="233"/>
    </location>
</feature>
<dbReference type="OrthoDB" id="5975336at2759"/>
<accession>A0A6J0BBZ5</accession>
<feature type="transmembrane region" description="Helical" evidence="10">
    <location>
        <begin position="159"/>
        <end position="181"/>
    </location>
</feature>
<dbReference type="InterPro" id="IPR017452">
    <property type="entry name" value="GPCR_Rhodpsn_7TM"/>
</dbReference>
<feature type="region of interest" description="Disordered" evidence="9">
    <location>
        <begin position="431"/>
        <end position="467"/>
    </location>
</feature>
<keyword evidence="6 10" id="KW-0472">Membrane</keyword>
<comment type="subcellular location">
    <subcellularLocation>
        <location evidence="1">Membrane</location>
        <topology evidence="1">Multi-pass membrane protein</topology>
    </subcellularLocation>
</comment>
<evidence type="ECO:0000256" key="7">
    <source>
        <dbReference type="ARBA" id="ARBA00023170"/>
    </source>
</evidence>
<dbReference type="PROSITE" id="PS50262">
    <property type="entry name" value="G_PROTEIN_RECEP_F1_2"/>
    <property type="match status" value="1"/>
</dbReference>
<keyword evidence="3 10" id="KW-0812">Transmembrane</keyword>
<dbReference type="Proteomes" id="UP000829291">
    <property type="component" value="Chromosome 5"/>
</dbReference>